<dbReference type="PRINTS" id="PR00046">
    <property type="entry name" value="SIGMA70FCT"/>
</dbReference>
<dbReference type="NCBIfam" id="TIGR02937">
    <property type="entry name" value="sigma70-ECF"/>
    <property type="match status" value="1"/>
</dbReference>
<dbReference type="GO" id="GO:0006352">
    <property type="term" value="P:DNA-templated transcription initiation"/>
    <property type="evidence" value="ECO:0007669"/>
    <property type="project" value="UniProtKB-UniRule"/>
</dbReference>
<dbReference type="NCBIfam" id="NF005143">
    <property type="entry name" value="PRK06596.1"/>
    <property type="match status" value="1"/>
</dbReference>
<evidence type="ECO:0000256" key="4">
    <source>
        <dbReference type="ARBA" id="ARBA00023082"/>
    </source>
</evidence>
<proteinExistence type="inferred from homology"/>
<dbReference type="Proteomes" id="UP000254575">
    <property type="component" value="Unassembled WGS sequence"/>
</dbReference>
<dbReference type="InterPro" id="IPR007630">
    <property type="entry name" value="RNA_pol_sigma70_r4"/>
</dbReference>
<dbReference type="Gene3D" id="1.20.120.1810">
    <property type="match status" value="1"/>
</dbReference>
<dbReference type="InterPro" id="IPR012759">
    <property type="entry name" value="RNA_pol_sigma_RpoH_proteobac"/>
</dbReference>
<organism evidence="10 11">
    <name type="scientific">Suttonella indologenes</name>
    <dbReference type="NCBI Taxonomy" id="13276"/>
    <lineage>
        <taxon>Bacteria</taxon>
        <taxon>Pseudomonadati</taxon>
        <taxon>Pseudomonadota</taxon>
        <taxon>Gammaproteobacteria</taxon>
        <taxon>Cardiobacteriales</taxon>
        <taxon>Cardiobacteriaceae</taxon>
        <taxon>Suttonella</taxon>
    </lineage>
</organism>
<dbReference type="PANTHER" id="PTHR30376">
    <property type="entry name" value="SIGMA FACTOR RPOH HEAT SHOCK RELATED"/>
    <property type="match status" value="1"/>
</dbReference>
<feature type="domain" description="RNA polymerase sigma-70" evidence="9">
    <location>
        <begin position="89"/>
        <end position="102"/>
    </location>
</feature>
<comment type="subcellular location">
    <subcellularLocation>
        <location evidence="7">Cytoplasm</location>
    </subcellularLocation>
</comment>
<dbReference type="InterPro" id="IPR013324">
    <property type="entry name" value="RNA_pol_sigma_r3/r4-like"/>
</dbReference>
<dbReference type="Pfam" id="PF04542">
    <property type="entry name" value="Sigma70_r2"/>
    <property type="match status" value="1"/>
</dbReference>
<evidence type="ECO:0000256" key="8">
    <source>
        <dbReference type="NCBIfam" id="TIGR02392"/>
    </source>
</evidence>
<gene>
    <name evidence="7 10" type="primary">rpoH</name>
    <name evidence="10" type="ORF">NCTC10717_01261</name>
</gene>
<feature type="region of interest" description="Sigma-70 factor domain-2" evidence="7">
    <location>
        <begin position="65"/>
        <end position="134"/>
    </location>
</feature>
<feature type="short sequence motif" description="Interaction with polymerase core subunit RpoC" evidence="7">
    <location>
        <begin position="89"/>
        <end position="92"/>
    </location>
</feature>
<sequence>MTATAISMQNSQLPVAAPSFWLTPSSDIDLYIAKVRQIPVLEAEQERELAEQLQKHQSLEAAQVLIVHHLKFVVHIARGFLGYGLPLGDLIQEGNIGLMKAVKRFEPQRGVRLISFAVHWIKSEIHEYVIRNFRMMKIATTKAQRKLFFNLRSMKKSTNWLNENEAQAIADELDVSIKDVYEMESRLQGQDIAFDPLDNDEEDSFAPSAWLVDENIDPARSTEREEQTHLMHRRLHLGLNKLDARSREIVETRWLNEDKATLQSLADKYQVSAERIRQIEQQALAELKTSISA</sequence>
<keyword evidence="6 7" id="KW-0804">Transcription</keyword>
<dbReference type="PANTHER" id="PTHR30376:SF3">
    <property type="entry name" value="RNA POLYMERASE SIGMA FACTOR RPOH"/>
    <property type="match status" value="1"/>
</dbReference>
<evidence type="ECO:0000313" key="10">
    <source>
        <dbReference type="EMBL" id="SUO96947.1"/>
    </source>
</evidence>
<evidence type="ECO:0000256" key="3">
    <source>
        <dbReference type="ARBA" id="ARBA00023016"/>
    </source>
</evidence>
<dbReference type="SUPFAM" id="SSF88659">
    <property type="entry name" value="Sigma3 and sigma4 domains of RNA polymerase sigma factors"/>
    <property type="match status" value="1"/>
</dbReference>
<evidence type="ECO:0000256" key="2">
    <source>
        <dbReference type="ARBA" id="ARBA00023015"/>
    </source>
</evidence>
<dbReference type="EMBL" id="UHIA01000004">
    <property type="protein sequence ID" value="SUO96947.1"/>
    <property type="molecule type" value="Genomic_DNA"/>
</dbReference>
<evidence type="ECO:0000256" key="5">
    <source>
        <dbReference type="ARBA" id="ARBA00023125"/>
    </source>
</evidence>
<dbReference type="FunFam" id="1.20.120.1810:FF:000001">
    <property type="entry name" value="RNA polymerase sigma factor RpoH"/>
    <property type="match status" value="1"/>
</dbReference>
<dbReference type="HAMAP" id="MF_00961">
    <property type="entry name" value="Sigma70_RpoH"/>
    <property type="match status" value="1"/>
</dbReference>
<dbReference type="Gene3D" id="1.20.140.160">
    <property type="match status" value="1"/>
</dbReference>
<dbReference type="PROSITE" id="PS00715">
    <property type="entry name" value="SIGMA70_1"/>
    <property type="match status" value="1"/>
</dbReference>
<dbReference type="RefSeq" id="WP_218564568.1">
    <property type="nucleotide sequence ID" value="NZ_UHIA01000004.1"/>
</dbReference>
<dbReference type="GO" id="GO:0003677">
    <property type="term" value="F:DNA binding"/>
    <property type="evidence" value="ECO:0007669"/>
    <property type="project" value="UniProtKB-UniRule"/>
</dbReference>
<keyword evidence="2 7" id="KW-0805">Transcription regulation</keyword>
<keyword evidence="3 7" id="KW-0346">Stress response</keyword>
<comment type="caution">
    <text evidence="7">Lacks conserved residue(s) required for the propagation of feature annotation.</text>
</comment>
<comment type="similarity">
    <text evidence="7">Belongs to the sigma-70 factor family. RpoH subfamily.</text>
</comment>
<dbReference type="SUPFAM" id="SSF88946">
    <property type="entry name" value="Sigma2 domain of RNA polymerase sigma factors"/>
    <property type="match status" value="1"/>
</dbReference>
<dbReference type="NCBIfam" id="TIGR02392">
    <property type="entry name" value="rpoH_proteo"/>
    <property type="match status" value="1"/>
</dbReference>
<dbReference type="InterPro" id="IPR013325">
    <property type="entry name" value="RNA_pol_sigma_r2"/>
</dbReference>
<feature type="DNA-binding region" description="H-T-H motif" evidence="7">
    <location>
        <begin position="262"/>
        <end position="281"/>
    </location>
</feature>
<protein>
    <recommendedName>
        <fullName evidence="7 8">RNA polymerase sigma factor RpoH</fullName>
    </recommendedName>
    <alternativeName>
        <fullName evidence="7">RNA polymerase sigma-32 factor</fullName>
    </alternativeName>
</protein>
<evidence type="ECO:0000256" key="7">
    <source>
        <dbReference type="HAMAP-Rule" id="MF_00961"/>
    </source>
</evidence>
<dbReference type="GO" id="GO:0005737">
    <property type="term" value="C:cytoplasm"/>
    <property type="evidence" value="ECO:0007669"/>
    <property type="project" value="UniProtKB-SubCell"/>
</dbReference>
<evidence type="ECO:0000256" key="6">
    <source>
        <dbReference type="ARBA" id="ARBA00023163"/>
    </source>
</evidence>
<keyword evidence="4 7" id="KW-0731">Sigma factor</keyword>
<dbReference type="GO" id="GO:0016987">
    <property type="term" value="F:sigma factor activity"/>
    <property type="evidence" value="ECO:0007669"/>
    <property type="project" value="UniProtKB-UniRule"/>
</dbReference>
<evidence type="ECO:0000259" key="9">
    <source>
        <dbReference type="PROSITE" id="PS00715"/>
    </source>
</evidence>
<dbReference type="InterPro" id="IPR000943">
    <property type="entry name" value="RNA_pol_sigma70"/>
</dbReference>
<keyword evidence="11" id="KW-1185">Reference proteome</keyword>
<reference evidence="10 11" key="1">
    <citation type="submission" date="2018-06" db="EMBL/GenBank/DDBJ databases">
        <authorList>
            <consortium name="Pathogen Informatics"/>
            <person name="Doyle S."/>
        </authorList>
    </citation>
    <scope>NUCLEOTIDE SEQUENCE [LARGE SCALE GENOMIC DNA]</scope>
    <source>
        <strain evidence="10 11">NCTC10717</strain>
    </source>
</reference>
<dbReference type="Pfam" id="PF04545">
    <property type="entry name" value="Sigma70_r4"/>
    <property type="match status" value="1"/>
</dbReference>
<name>A0A380MZN5_9GAMM</name>
<dbReference type="GO" id="GO:0009408">
    <property type="term" value="P:response to heat"/>
    <property type="evidence" value="ECO:0007669"/>
    <property type="project" value="UniProtKB-UniRule"/>
</dbReference>
<evidence type="ECO:0000313" key="11">
    <source>
        <dbReference type="Proteomes" id="UP000254575"/>
    </source>
</evidence>
<comment type="subunit">
    <text evidence="7">Interacts with the RNA polymerase core enzyme.</text>
</comment>
<dbReference type="InterPro" id="IPR014284">
    <property type="entry name" value="RNA_pol_sigma-70_dom"/>
</dbReference>
<keyword evidence="5 7" id="KW-0238">DNA-binding</keyword>
<comment type="function">
    <text evidence="7">Sigma factors are initiation factors that promote the attachment of RNA polymerase to specific initiation sites and are then released. This sigma factor is involved in regulation of expression of heat shock genes.</text>
</comment>
<dbReference type="InterPro" id="IPR007627">
    <property type="entry name" value="RNA_pol_sigma70_r2"/>
</dbReference>
<dbReference type="InterPro" id="IPR050813">
    <property type="entry name" value="Sigma-70_Factor"/>
</dbReference>
<evidence type="ECO:0000256" key="1">
    <source>
        <dbReference type="ARBA" id="ARBA00022490"/>
    </source>
</evidence>
<accession>A0A380MZN5</accession>
<dbReference type="AlphaFoldDB" id="A0A380MZN5"/>
<keyword evidence="1 7" id="KW-0963">Cytoplasm</keyword>